<organism evidence="1 2">
    <name type="scientific">Xanthomarina gelatinilytica</name>
    <dbReference type="NCBI Taxonomy" id="1137281"/>
    <lineage>
        <taxon>Bacteria</taxon>
        <taxon>Pseudomonadati</taxon>
        <taxon>Bacteroidota</taxon>
        <taxon>Flavobacteriia</taxon>
        <taxon>Flavobacteriales</taxon>
        <taxon>Flavobacteriaceae</taxon>
        <taxon>Xanthomarina</taxon>
    </lineage>
</organism>
<protein>
    <submittedName>
        <fullName evidence="1">Uncharacterized protein</fullName>
    </submittedName>
</protein>
<gene>
    <name evidence="1" type="ORF">D778_01693</name>
</gene>
<sequence length="43" mass="4941">MFSASHFFIDNLMFLKLDVTFQLNLISTLYANSSIAFPLQLLD</sequence>
<dbReference type="AlphaFoldDB" id="M7NBG0"/>
<dbReference type="Proteomes" id="UP000012024">
    <property type="component" value="Unassembled WGS sequence"/>
</dbReference>
<comment type="caution">
    <text evidence="1">The sequence shown here is derived from an EMBL/GenBank/DDBJ whole genome shotgun (WGS) entry which is preliminary data.</text>
</comment>
<proteinExistence type="predicted"/>
<reference evidence="1 2" key="1">
    <citation type="submission" date="2012-12" db="EMBL/GenBank/DDBJ databases">
        <title>Genome assembly of Formosa sp. AK20.</title>
        <authorList>
            <person name="Kumar R."/>
            <person name="Khatri I."/>
            <person name="Vaidya B."/>
            <person name="Subramanian S."/>
            <person name="Pinnaka A."/>
        </authorList>
    </citation>
    <scope>NUCLEOTIDE SEQUENCE [LARGE SCALE GENOMIC DNA]</scope>
    <source>
        <strain evidence="1 2">AK20</strain>
    </source>
</reference>
<keyword evidence="2" id="KW-1185">Reference proteome</keyword>
<accession>M7NBG0</accession>
<evidence type="ECO:0000313" key="1">
    <source>
        <dbReference type="EMBL" id="EMQ95803.1"/>
    </source>
</evidence>
<evidence type="ECO:0000313" key="2">
    <source>
        <dbReference type="Proteomes" id="UP000012024"/>
    </source>
</evidence>
<name>M7NBG0_9FLAO</name>
<dbReference type="EMBL" id="ANLA01000004">
    <property type="protein sequence ID" value="EMQ95803.1"/>
    <property type="molecule type" value="Genomic_DNA"/>
</dbReference>